<dbReference type="AlphaFoldDB" id="A0A0F9MM28"/>
<sequence length="70" mass="7930">MENNCVTIKNFEVPGCIYYPGTELNLGAALLEDWVRRGFVKLLVAEPEEQKPKKQSRKRHSVKANTAVTI</sequence>
<dbReference type="EMBL" id="LAZR01009853">
    <property type="protein sequence ID" value="KKM70237.1"/>
    <property type="molecule type" value="Genomic_DNA"/>
</dbReference>
<evidence type="ECO:0000256" key="1">
    <source>
        <dbReference type="SAM" id="MobiDB-lite"/>
    </source>
</evidence>
<organism evidence="2">
    <name type="scientific">marine sediment metagenome</name>
    <dbReference type="NCBI Taxonomy" id="412755"/>
    <lineage>
        <taxon>unclassified sequences</taxon>
        <taxon>metagenomes</taxon>
        <taxon>ecological metagenomes</taxon>
    </lineage>
</organism>
<gene>
    <name evidence="2" type="ORF">LCGC14_1442770</name>
</gene>
<accession>A0A0F9MM28</accession>
<comment type="caution">
    <text evidence="2">The sequence shown here is derived from an EMBL/GenBank/DDBJ whole genome shotgun (WGS) entry which is preliminary data.</text>
</comment>
<evidence type="ECO:0000313" key="2">
    <source>
        <dbReference type="EMBL" id="KKM70237.1"/>
    </source>
</evidence>
<feature type="region of interest" description="Disordered" evidence="1">
    <location>
        <begin position="48"/>
        <end position="70"/>
    </location>
</feature>
<feature type="compositionally biased region" description="Basic residues" evidence="1">
    <location>
        <begin position="53"/>
        <end position="62"/>
    </location>
</feature>
<reference evidence="2" key="1">
    <citation type="journal article" date="2015" name="Nature">
        <title>Complex archaea that bridge the gap between prokaryotes and eukaryotes.</title>
        <authorList>
            <person name="Spang A."/>
            <person name="Saw J.H."/>
            <person name="Jorgensen S.L."/>
            <person name="Zaremba-Niedzwiedzka K."/>
            <person name="Martijn J."/>
            <person name="Lind A.E."/>
            <person name="van Eijk R."/>
            <person name="Schleper C."/>
            <person name="Guy L."/>
            <person name="Ettema T.J."/>
        </authorList>
    </citation>
    <scope>NUCLEOTIDE SEQUENCE</scope>
</reference>
<protein>
    <submittedName>
        <fullName evidence="2">Uncharacterized protein</fullName>
    </submittedName>
</protein>
<proteinExistence type="predicted"/>
<name>A0A0F9MM28_9ZZZZ</name>